<evidence type="ECO:0000256" key="2">
    <source>
        <dbReference type="ARBA" id="ARBA00023002"/>
    </source>
</evidence>
<dbReference type="PROSITE" id="PS00687">
    <property type="entry name" value="ALDEHYDE_DEHYDR_GLU"/>
    <property type="match status" value="1"/>
</dbReference>
<name>A0A6S7DFE2_9BURK</name>
<dbReference type="SUPFAM" id="SSF53720">
    <property type="entry name" value="ALDH-like"/>
    <property type="match status" value="1"/>
</dbReference>
<keyword evidence="2 6" id="KW-0560">Oxidoreductase</keyword>
<feature type="domain" description="Aldehyde dehydrogenase" evidence="7">
    <location>
        <begin position="14"/>
        <end position="468"/>
    </location>
</feature>
<dbReference type="CDD" id="cd07138">
    <property type="entry name" value="ALDH_CddD_SSP0762"/>
    <property type="match status" value="1"/>
</dbReference>
<dbReference type="FunFam" id="3.40.605.10:FF:000007">
    <property type="entry name" value="NAD/NADP-dependent betaine aldehyde dehydrogenase"/>
    <property type="match status" value="1"/>
</dbReference>
<dbReference type="FunFam" id="3.40.309.10:FF:000012">
    <property type="entry name" value="Betaine aldehyde dehydrogenase"/>
    <property type="match status" value="1"/>
</dbReference>
<feature type="active site" evidence="5">
    <location>
        <position position="244"/>
    </location>
</feature>
<proteinExistence type="inferred from homology"/>
<dbReference type="Proteomes" id="UP000494115">
    <property type="component" value="Unassembled WGS sequence"/>
</dbReference>
<comment type="similarity">
    <text evidence="1 6">Belongs to the aldehyde dehydrogenase family.</text>
</comment>
<evidence type="ECO:0000313" key="8">
    <source>
        <dbReference type="EMBL" id="CAB3803968.1"/>
    </source>
</evidence>
<dbReference type="GO" id="GO:0004029">
    <property type="term" value="F:aldehyde dehydrogenase (NAD+) activity"/>
    <property type="evidence" value="ECO:0007669"/>
    <property type="project" value="UniProtKB-EC"/>
</dbReference>
<dbReference type="Pfam" id="PF00171">
    <property type="entry name" value="Aldedh"/>
    <property type="match status" value="1"/>
</dbReference>
<dbReference type="RefSeq" id="WP_175108002.1">
    <property type="nucleotide sequence ID" value="NZ_CADIKM010000059.1"/>
</dbReference>
<dbReference type="EMBL" id="CADIKM010000059">
    <property type="protein sequence ID" value="CAB3803968.1"/>
    <property type="molecule type" value="Genomic_DNA"/>
</dbReference>
<evidence type="ECO:0000256" key="3">
    <source>
        <dbReference type="ARBA" id="ARBA00024226"/>
    </source>
</evidence>
<dbReference type="InterPro" id="IPR029510">
    <property type="entry name" value="Ald_DH_CS_GLU"/>
</dbReference>
<evidence type="ECO:0000256" key="1">
    <source>
        <dbReference type="ARBA" id="ARBA00009986"/>
    </source>
</evidence>
<protein>
    <recommendedName>
        <fullName evidence="3">aldehyde dehydrogenase (NAD(+))</fullName>
        <ecNumber evidence="3">1.2.1.3</ecNumber>
    </recommendedName>
</protein>
<dbReference type="Gene3D" id="3.40.309.10">
    <property type="entry name" value="Aldehyde Dehydrogenase, Chain A, domain 2"/>
    <property type="match status" value="1"/>
</dbReference>
<gene>
    <name evidence="8" type="primary">ald_2</name>
    <name evidence="8" type="ORF">LMG28138_05437</name>
</gene>
<dbReference type="InterPro" id="IPR016163">
    <property type="entry name" value="Ald_DH_C"/>
</dbReference>
<dbReference type="PROSITE" id="PS00070">
    <property type="entry name" value="ALDEHYDE_DEHYDR_CYS"/>
    <property type="match status" value="1"/>
</dbReference>
<accession>A0A6S7DFE2</accession>
<dbReference type="EC" id="1.2.1.3" evidence="3"/>
<sequence length="473" mass="50569">MQIIDQIYIDGAFVTPHGEEFFDLFNPSTERVIGRVRLADAEDARDAIAAAKRAFPAFSRTDKLERVDMLRRMHAAVAARASELFEAIVEEYGAPVSRGRSMAQHASDVLLEAAKVLEDYSFVRRAGSAEVVMQPLGVAGLITPWNSDAGFVCGKLASAFAAGCTAVVKPSEMSAIQTRVVTEALHEAELPPGVFNIVTGRGETAGAQISSHPDVAKLSFTGSTAVGKTILRTVAETLKRVTLELGGKSPMIVLDDANFDEAVPFALQAGFMNSGQACIAGTRILVPQARLSEFEERIVDAVAGIQAGDPRDPRTSIGPMVSQKQWDRVQRYIRIGIDEGARLIAGGEGRPHGVNAGWFVRPTVFSHVKNDMTIAREEIFGPVLSIIAYRDTEDAIAIANDTPYGLQAYVCSSDVGRASAVASQIEAGRVLVNTLAHEPAAPFGGFKHSGIGREYGTFGLEAFLEPKALLGAV</sequence>
<evidence type="ECO:0000313" key="9">
    <source>
        <dbReference type="Proteomes" id="UP000494115"/>
    </source>
</evidence>
<keyword evidence="9" id="KW-1185">Reference proteome</keyword>
<dbReference type="AlphaFoldDB" id="A0A6S7DFE2"/>
<dbReference type="InterPro" id="IPR016162">
    <property type="entry name" value="Ald_DH_N"/>
</dbReference>
<dbReference type="PANTHER" id="PTHR42804:SF1">
    <property type="entry name" value="ALDEHYDE DEHYDROGENASE-RELATED"/>
    <property type="match status" value="1"/>
</dbReference>
<dbReference type="Gene3D" id="3.40.605.10">
    <property type="entry name" value="Aldehyde Dehydrogenase, Chain A, domain 1"/>
    <property type="match status" value="1"/>
</dbReference>
<dbReference type="InterPro" id="IPR015590">
    <property type="entry name" value="Aldehyde_DH_dom"/>
</dbReference>
<dbReference type="InterPro" id="IPR016160">
    <property type="entry name" value="Ald_DH_CS_CYS"/>
</dbReference>
<evidence type="ECO:0000256" key="6">
    <source>
        <dbReference type="RuleBase" id="RU003345"/>
    </source>
</evidence>
<evidence type="ECO:0000256" key="5">
    <source>
        <dbReference type="PROSITE-ProRule" id="PRU10007"/>
    </source>
</evidence>
<evidence type="ECO:0000256" key="4">
    <source>
        <dbReference type="ARBA" id="ARBA00049194"/>
    </source>
</evidence>
<evidence type="ECO:0000259" key="7">
    <source>
        <dbReference type="Pfam" id="PF00171"/>
    </source>
</evidence>
<organism evidence="8 9">
    <name type="scientific">Pararobbsia alpina</name>
    <dbReference type="NCBI Taxonomy" id="621374"/>
    <lineage>
        <taxon>Bacteria</taxon>
        <taxon>Pseudomonadati</taxon>
        <taxon>Pseudomonadota</taxon>
        <taxon>Betaproteobacteria</taxon>
        <taxon>Burkholderiales</taxon>
        <taxon>Burkholderiaceae</taxon>
        <taxon>Pararobbsia</taxon>
    </lineage>
</organism>
<dbReference type="PANTHER" id="PTHR42804">
    <property type="entry name" value="ALDEHYDE DEHYDROGENASE"/>
    <property type="match status" value="1"/>
</dbReference>
<comment type="catalytic activity">
    <reaction evidence="4">
        <text>an aldehyde + NAD(+) + H2O = a carboxylate + NADH + 2 H(+)</text>
        <dbReference type="Rhea" id="RHEA:16185"/>
        <dbReference type="ChEBI" id="CHEBI:15377"/>
        <dbReference type="ChEBI" id="CHEBI:15378"/>
        <dbReference type="ChEBI" id="CHEBI:17478"/>
        <dbReference type="ChEBI" id="CHEBI:29067"/>
        <dbReference type="ChEBI" id="CHEBI:57540"/>
        <dbReference type="ChEBI" id="CHEBI:57945"/>
        <dbReference type="EC" id="1.2.1.3"/>
    </reaction>
</comment>
<reference evidence="8 9" key="1">
    <citation type="submission" date="2020-04" db="EMBL/GenBank/DDBJ databases">
        <authorList>
            <person name="De Canck E."/>
        </authorList>
    </citation>
    <scope>NUCLEOTIDE SEQUENCE [LARGE SCALE GENOMIC DNA]</scope>
    <source>
        <strain evidence="8 9">LMG 28138</strain>
    </source>
</reference>
<dbReference type="InterPro" id="IPR016161">
    <property type="entry name" value="Ald_DH/histidinol_DH"/>
</dbReference>